<reference evidence="3 4" key="1">
    <citation type="submission" date="2022-07" db="EMBL/GenBank/DDBJ databases">
        <title>Genome-wide signatures of adaptation to extreme environments.</title>
        <authorList>
            <person name="Cho C.H."/>
            <person name="Yoon H.S."/>
        </authorList>
    </citation>
    <scope>NUCLEOTIDE SEQUENCE [LARGE SCALE GENOMIC DNA]</scope>
    <source>
        <strain evidence="3 4">DBV 063 E5</strain>
    </source>
</reference>
<dbReference type="GO" id="GO:0003735">
    <property type="term" value="F:structural constituent of ribosome"/>
    <property type="evidence" value="ECO:0007669"/>
    <property type="project" value="InterPro"/>
</dbReference>
<dbReference type="PANTHER" id="PTHR13490">
    <property type="entry name" value="MITOCHONDRIAL 28S RIBOSOMAL PROTEIN S28"/>
    <property type="match status" value="1"/>
</dbReference>
<sequence>MLIAVGRAWRLVGSPASRGTLHGRGRRTAENTYLHRHVPREGQTSPLAPLSLFWLAYRRCIASKAGKDGEDKKGGGRRRDQAPPSPSSPTADESEIEAMLLAGDEMEEAVRVAEAEREARREAEAEAAAAEAARRRAASEAAITPAERVFGEEHAHDFSPEQVRSLLEQMEQRILGIDPHAQQRPAVPPVVPAVPIRTTLLPLLERATTVTTHRVYMTGRQYGSHPMERKVTMRVDMARAQADQLLSVPARHALQAMAGGRYHRDTQQLTLNCDKYETRAENIRTLLRQLDALVVQAHRAVGEPVPDTLLQPFWDERAQQQLEQLQPGLAEVMHRERQRWQAVQQVMPENVHGGR</sequence>
<feature type="region of interest" description="Disordered" evidence="1">
    <location>
        <begin position="109"/>
        <end position="139"/>
    </location>
</feature>
<feature type="region of interest" description="Disordered" evidence="1">
    <location>
        <begin position="66"/>
        <end position="93"/>
    </location>
</feature>
<feature type="compositionally biased region" description="Basic and acidic residues" evidence="1">
    <location>
        <begin position="66"/>
        <end position="81"/>
    </location>
</feature>
<dbReference type="Pfam" id="PF10213">
    <property type="entry name" value="MRP-S28"/>
    <property type="match status" value="1"/>
</dbReference>
<evidence type="ECO:0000256" key="1">
    <source>
        <dbReference type="SAM" id="MobiDB-lite"/>
    </source>
</evidence>
<dbReference type="PANTHER" id="PTHR13490:SF0">
    <property type="entry name" value="SMALL RIBOSOMAL SUBUNIT PROTEIN MS35"/>
    <property type="match status" value="1"/>
</dbReference>
<dbReference type="GO" id="GO:0005763">
    <property type="term" value="C:mitochondrial small ribosomal subunit"/>
    <property type="evidence" value="ECO:0007669"/>
    <property type="project" value="TreeGrafter"/>
</dbReference>
<comment type="caution">
    <text evidence="3">The sequence shown here is derived from an EMBL/GenBank/DDBJ whole genome shotgun (WGS) entry which is preliminary data.</text>
</comment>
<evidence type="ECO:0000259" key="2">
    <source>
        <dbReference type="Pfam" id="PF10213"/>
    </source>
</evidence>
<evidence type="ECO:0000313" key="4">
    <source>
        <dbReference type="Proteomes" id="UP001301350"/>
    </source>
</evidence>
<dbReference type="GO" id="GO:0032543">
    <property type="term" value="P:mitochondrial translation"/>
    <property type="evidence" value="ECO:0007669"/>
    <property type="project" value="InterPro"/>
</dbReference>
<name>A0AAV9J225_CYACA</name>
<gene>
    <name evidence="3" type="ORF">CDCA_CDCA19G4673</name>
</gene>
<dbReference type="EMBL" id="JANCYW010000019">
    <property type="protein sequence ID" value="KAK4538648.1"/>
    <property type="molecule type" value="Genomic_DNA"/>
</dbReference>
<evidence type="ECO:0000313" key="3">
    <source>
        <dbReference type="EMBL" id="KAK4538648.1"/>
    </source>
</evidence>
<feature type="domain" description="Small ribosomal subunit protein mS35 mitochondrial conserved" evidence="2">
    <location>
        <begin position="221"/>
        <end position="300"/>
    </location>
</feature>
<dbReference type="InterPro" id="IPR019349">
    <property type="entry name" value="Ribosomal_mS35_mit"/>
</dbReference>
<protein>
    <recommendedName>
        <fullName evidence="2">Small ribosomal subunit protein mS35 mitochondrial conserved domain-containing protein</fullName>
    </recommendedName>
</protein>
<proteinExistence type="predicted"/>
<dbReference type="InterPro" id="IPR039848">
    <property type="entry name" value="Ribosomal_mS35_mt"/>
</dbReference>
<dbReference type="AlphaFoldDB" id="A0AAV9J225"/>
<feature type="compositionally biased region" description="Basic and acidic residues" evidence="1">
    <location>
        <begin position="109"/>
        <end position="124"/>
    </location>
</feature>
<dbReference type="Proteomes" id="UP001301350">
    <property type="component" value="Unassembled WGS sequence"/>
</dbReference>
<accession>A0AAV9J225</accession>
<organism evidence="3 4">
    <name type="scientific">Cyanidium caldarium</name>
    <name type="common">Red alga</name>
    <dbReference type="NCBI Taxonomy" id="2771"/>
    <lineage>
        <taxon>Eukaryota</taxon>
        <taxon>Rhodophyta</taxon>
        <taxon>Bangiophyceae</taxon>
        <taxon>Cyanidiales</taxon>
        <taxon>Cyanidiaceae</taxon>
        <taxon>Cyanidium</taxon>
    </lineage>
</organism>
<keyword evidence="4" id="KW-1185">Reference proteome</keyword>